<name>A0A4R6YF72_9HYPH</name>
<dbReference type="PANTHER" id="PTHR10314">
    <property type="entry name" value="CYSTATHIONINE BETA-SYNTHASE"/>
    <property type="match status" value="1"/>
</dbReference>
<gene>
    <name evidence="4" type="ORF">DES43_11265</name>
</gene>
<dbReference type="InterPro" id="IPR001926">
    <property type="entry name" value="TrpB-like_PALP"/>
</dbReference>
<dbReference type="OrthoDB" id="9805733at2"/>
<evidence type="ECO:0000256" key="1">
    <source>
        <dbReference type="ARBA" id="ARBA00001933"/>
    </source>
</evidence>
<dbReference type="RefSeq" id="WP_133675290.1">
    <property type="nucleotide sequence ID" value="NZ_SNZF01000012.1"/>
</dbReference>
<dbReference type="EMBL" id="SNZF01000012">
    <property type="protein sequence ID" value="TDR34853.1"/>
    <property type="molecule type" value="Genomic_DNA"/>
</dbReference>
<dbReference type="GO" id="GO:1901605">
    <property type="term" value="P:alpha-amino acid metabolic process"/>
    <property type="evidence" value="ECO:0007669"/>
    <property type="project" value="UniProtKB-ARBA"/>
</dbReference>
<sequence length="343" mass="38054">MSVEIDYFRALETPRLARLGPNIVTAAFPLMKLMPARFILDQAQKSGELKADSHIIETTSGTFGMAMALLAAARSYRLTLVTAATLIDAPYKRRLELLGANVVVLEDEKGDGNQPDRLAYLRQAMEDQPGTFWTRQYDSPGNWLSYARLAELLVRSTGQIDWLVGCIGTGGSLCGTGTFLRQLYPHLKIAAVDTHRSVLFGQPVGKRMLRGLGNSVIPANVRHHLIDEVHWVGAYAAYHSAHALLRNHGIFQGPTSGASALVGAWIARTYPDATVAVIMPDEGFRHADTVYNRGWLDRLPGWPGEALHEPETLSAIEPREEWEWTRYEWGRAPLNADMQPSRV</sequence>
<keyword evidence="2" id="KW-0663">Pyridoxal phosphate</keyword>
<evidence type="ECO:0000256" key="2">
    <source>
        <dbReference type="ARBA" id="ARBA00022898"/>
    </source>
</evidence>
<comment type="caution">
    <text evidence="4">The sequence shown here is derived from an EMBL/GenBank/DDBJ whole genome shotgun (WGS) entry which is preliminary data.</text>
</comment>
<protein>
    <submittedName>
        <fullName evidence="4">Cysteine synthase A</fullName>
    </submittedName>
</protein>
<dbReference type="AlphaFoldDB" id="A0A4R6YF72"/>
<proteinExistence type="predicted"/>
<dbReference type="Pfam" id="PF00291">
    <property type="entry name" value="PALP"/>
    <property type="match status" value="1"/>
</dbReference>
<dbReference type="InterPro" id="IPR050214">
    <property type="entry name" value="Cys_Synth/Cystath_Beta-Synth"/>
</dbReference>
<keyword evidence="5" id="KW-1185">Reference proteome</keyword>
<dbReference type="Gene3D" id="3.40.50.1100">
    <property type="match status" value="2"/>
</dbReference>
<dbReference type="Proteomes" id="UP000294958">
    <property type="component" value="Unassembled WGS sequence"/>
</dbReference>
<evidence type="ECO:0000313" key="4">
    <source>
        <dbReference type="EMBL" id="TDR34853.1"/>
    </source>
</evidence>
<reference evidence="4 5" key="1">
    <citation type="submission" date="2019-03" db="EMBL/GenBank/DDBJ databases">
        <title>Genomic Encyclopedia of Type Strains, Phase IV (KMG-IV): sequencing the most valuable type-strain genomes for metagenomic binning, comparative biology and taxonomic classification.</title>
        <authorList>
            <person name="Goeker M."/>
        </authorList>
    </citation>
    <scope>NUCLEOTIDE SEQUENCE [LARGE SCALE GENOMIC DNA]</scope>
    <source>
        <strain evidence="4 5">DSM 11603</strain>
    </source>
</reference>
<organism evidence="4 5">
    <name type="scientific">Aquamicrobium defluvii</name>
    <dbReference type="NCBI Taxonomy" id="69279"/>
    <lineage>
        <taxon>Bacteria</taxon>
        <taxon>Pseudomonadati</taxon>
        <taxon>Pseudomonadota</taxon>
        <taxon>Alphaproteobacteria</taxon>
        <taxon>Hyphomicrobiales</taxon>
        <taxon>Phyllobacteriaceae</taxon>
        <taxon>Aquamicrobium</taxon>
    </lineage>
</organism>
<dbReference type="InterPro" id="IPR036052">
    <property type="entry name" value="TrpB-like_PALP_sf"/>
</dbReference>
<evidence type="ECO:0000259" key="3">
    <source>
        <dbReference type="Pfam" id="PF00291"/>
    </source>
</evidence>
<feature type="domain" description="Tryptophan synthase beta chain-like PALP" evidence="3">
    <location>
        <begin position="32"/>
        <end position="280"/>
    </location>
</feature>
<comment type="cofactor">
    <cofactor evidence="1">
        <name>pyridoxal 5'-phosphate</name>
        <dbReference type="ChEBI" id="CHEBI:597326"/>
    </cofactor>
</comment>
<dbReference type="SUPFAM" id="SSF53686">
    <property type="entry name" value="Tryptophan synthase beta subunit-like PLP-dependent enzymes"/>
    <property type="match status" value="1"/>
</dbReference>
<accession>A0A4R6YF72</accession>
<evidence type="ECO:0000313" key="5">
    <source>
        <dbReference type="Proteomes" id="UP000294958"/>
    </source>
</evidence>